<keyword evidence="2" id="KW-0808">Transferase</keyword>
<accession>A0A914CQX4</accession>
<dbReference type="Gene3D" id="2.115.10.20">
    <property type="entry name" value="Glycosyl hydrolase domain, family 43"/>
    <property type="match status" value="1"/>
</dbReference>
<evidence type="ECO:0000256" key="2">
    <source>
        <dbReference type="ARBA" id="ARBA00022679"/>
    </source>
</evidence>
<proteinExistence type="predicted"/>
<organism evidence="3 4">
    <name type="scientific">Acrobeloides nanus</name>
    <dbReference type="NCBI Taxonomy" id="290746"/>
    <lineage>
        <taxon>Eukaryota</taxon>
        <taxon>Metazoa</taxon>
        <taxon>Ecdysozoa</taxon>
        <taxon>Nematoda</taxon>
        <taxon>Chromadorea</taxon>
        <taxon>Rhabditida</taxon>
        <taxon>Tylenchina</taxon>
        <taxon>Cephalobomorpha</taxon>
        <taxon>Cephaloboidea</taxon>
        <taxon>Cephalobidae</taxon>
        <taxon>Acrobeloides</taxon>
    </lineage>
</organism>
<dbReference type="Proteomes" id="UP000887540">
    <property type="component" value="Unplaced"/>
</dbReference>
<dbReference type="SUPFAM" id="SSF75005">
    <property type="entry name" value="Arabinanase/levansucrase/invertase"/>
    <property type="match status" value="1"/>
</dbReference>
<reference evidence="4" key="1">
    <citation type="submission" date="2022-11" db="UniProtKB">
        <authorList>
            <consortium name="WormBaseParasite"/>
        </authorList>
    </citation>
    <scope>IDENTIFICATION</scope>
</reference>
<dbReference type="GO" id="GO:0016757">
    <property type="term" value="F:glycosyltransferase activity"/>
    <property type="evidence" value="ECO:0007669"/>
    <property type="project" value="UniProtKB-KW"/>
</dbReference>
<evidence type="ECO:0000313" key="3">
    <source>
        <dbReference type="Proteomes" id="UP000887540"/>
    </source>
</evidence>
<dbReference type="PANTHER" id="PTHR34106:SF5">
    <property type="entry name" value="GLYCOSIDASE"/>
    <property type="match status" value="1"/>
</dbReference>
<evidence type="ECO:0000313" key="4">
    <source>
        <dbReference type="WBParaSite" id="ACRNAN_scaffold13257.g26574.t1"/>
    </source>
</evidence>
<name>A0A914CQX4_9BILA</name>
<sequence>MSTWVYEDTPLQNEHTSRSGAPLFATSENGLKQHYLFWGNTQDNIQGIAIATISKDLPYGIPWNDTGLYLMNPRKDCFDSLWIEAGPPPVRLRSGDFLFLYNSGKANNASVRFAKSTNVGYVILNGTDPTQIVQRSSDPLIIPGLAWETLPDETLTMS</sequence>
<dbReference type="AlphaFoldDB" id="A0A914CQX4"/>
<protein>
    <submittedName>
        <fullName evidence="4">Uncharacterized protein</fullName>
    </submittedName>
</protein>
<evidence type="ECO:0000256" key="1">
    <source>
        <dbReference type="ARBA" id="ARBA00022676"/>
    </source>
</evidence>
<dbReference type="InterPro" id="IPR023296">
    <property type="entry name" value="Glyco_hydro_beta-prop_sf"/>
</dbReference>
<dbReference type="InterPro" id="IPR007184">
    <property type="entry name" value="Mannoside_phosphorylase"/>
</dbReference>
<dbReference type="WBParaSite" id="ACRNAN_scaffold13257.g26574.t1">
    <property type="protein sequence ID" value="ACRNAN_scaffold13257.g26574.t1"/>
    <property type="gene ID" value="ACRNAN_scaffold13257.g26574"/>
</dbReference>
<keyword evidence="3" id="KW-1185">Reference proteome</keyword>
<dbReference type="PANTHER" id="PTHR34106">
    <property type="entry name" value="GLYCOSIDASE"/>
    <property type="match status" value="1"/>
</dbReference>
<keyword evidence="1" id="KW-0328">Glycosyltransferase</keyword>